<accession>R7WCE2</accession>
<dbReference type="GO" id="GO:0004672">
    <property type="term" value="F:protein kinase activity"/>
    <property type="evidence" value="ECO:0007669"/>
    <property type="project" value="InterPro"/>
</dbReference>
<dbReference type="SUPFAM" id="SSF49899">
    <property type="entry name" value="Concanavalin A-like lectins/glucanases"/>
    <property type="match status" value="1"/>
</dbReference>
<dbReference type="EnsemblPlants" id="EMT20332">
    <property type="protein sequence ID" value="EMT20332"/>
    <property type="gene ID" value="F775_13291"/>
</dbReference>
<dbReference type="AlphaFoldDB" id="R7WCE2"/>
<dbReference type="ExpressionAtlas" id="R7WCE2">
    <property type="expression patterns" value="baseline"/>
</dbReference>
<keyword evidence="1" id="KW-0547">Nucleotide-binding</keyword>
<dbReference type="InterPro" id="IPR017441">
    <property type="entry name" value="Protein_kinase_ATP_BS"/>
</dbReference>
<dbReference type="InterPro" id="IPR013320">
    <property type="entry name" value="ConA-like_dom_sf"/>
</dbReference>
<dbReference type="InterPro" id="IPR011009">
    <property type="entry name" value="Kinase-like_dom_sf"/>
</dbReference>
<dbReference type="SUPFAM" id="SSF56112">
    <property type="entry name" value="Protein kinase-like (PK-like)"/>
    <property type="match status" value="1"/>
</dbReference>
<dbReference type="PANTHER" id="PTHR27007">
    <property type="match status" value="1"/>
</dbReference>
<evidence type="ECO:0000256" key="2">
    <source>
        <dbReference type="ARBA" id="ARBA00022840"/>
    </source>
</evidence>
<dbReference type="InterPro" id="IPR001245">
    <property type="entry name" value="Ser-Thr/Tyr_kinase_cat_dom"/>
</dbReference>
<dbReference type="GO" id="GO:0005524">
    <property type="term" value="F:ATP binding"/>
    <property type="evidence" value="ECO:0007669"/>
    <property type="project" value="UniProtKB-UniRule"/>
</dbReference>
<reference evidence="5" key="1">
    <citation type="submission" date="2015-06" db="UniProtKB">
        <authorList>
            <consortium name="EnsemblPlants"/>
        </authorList>
    </citation>
    <scope>IDENTIFICATION</scope>
</reference>
<feature type="signal peptide" evidence="4">
    <location>
        <begin position="1"/>
        <end position="24"/>
    </location>
</feature>
<evidence type="ECO:0000256" key="3">
    <source>
        <dbReference type="SAM" id="MobiDB-lite"/>
    </source>
</evidence>
<evidence type="ECO:0000256" key="4">
    <source>
        <dbReference type="SAM" id="SignalP"/>
    </source>
</evidence>
<evidence type="ECO:0000256" key="1">
    <source>
        <dbReference type="ARBA" id="ARBA00022741"/>
    </source>
</evidence>
<dbReference type="InterPro" id="IPR050528">
    <property type="entry name" value="L-type_Lectin-RKs"/>
</dbReference>
<dbReference type="Gene3D" id="3.30.200.20">
    <property type="entry name" value="Phosphorylase Kinase, domain 1"/>
    <property type="match status" value="1"/>
</dbReference>
<sequence length="491" mass="54135">MAFQLKLLPFPVLLLLSTISFSHASEQPCKCPCSDQDRRSNHSLHAAALALQMIDQESGGLVPVDFDFIRHNLSDSEANSIPGFTIIDGVELWQLRPDGVGVDEASFNVTIGYHPLSNQQERQNEAYGGPTFFILPDEGTLDLGVAPYGANSSLAKLLVENGSANSITNRTTRAAIVSGSSSVYVGTGVLANRSLTGFTDPIMVVAMNIHEMPAFSPNYTMWIDYDRAGRRLSVYVDLQGKPKPENTIAEVHLNISSILSSRVYFSFVTMIGQLLPGGGLNYIATIEDLPRYDPDPDEGRFLSRKVTILSSVIGDLDQLAKSMERLPGVPTKVEFADIKKATSNFHEAMKLGGGGFGTVYRCTLPAAASKTERPMDVAVKRFTRDVQNRCYDDFIAEVSNINRLRHKNIVPLVGKPKSLNHAVAALRRHSLVEGAALKYPAHRTRLRLSEVVIQQRRAPVGVRVHDQRQFRPTSLPQRGQRQRQSLVENRA</sequence>
<organism evidence="5">
    <name type="scientific">Aegilops tauschii</name>
    <name type="common">Tausch's goatgrass</name>
    <name type="synonym">Aegilops squarrosa</name>
    <dbReference type="NCBI Taxonomy" id="37682"/>
    <lineage>
        <taxon>Eukaryota</taxon>
        <taxon>Viridiplantae</taxon>
        <taxon>Streptophyta</taxon>
        <taxon>Embryophyta</taxon>
        <taxon>Tracheophyta</taxon>
        <taxon>Spermatophyta</taxon>
        <taxon>Magnoliopsida</taxon>
        <taxon>Liliopsida</taxon>
        <taxon>Poales</taxon>
        <taxon>Poaceae</taxon>
        <taxon>BOP clade</taxon>
        <taxon>Pooideae</taxon>
        <taxon>Triticodae</taxon>
        <taxon>Triticeae</taxon>
        <taxon>Triticinae</taxon>
        <taxon>Aegilops</taxon>
    </lineage>
</organism>
<feature type="chain" id="PRO_5014593934" evidence="4">
    <location>
        <begin position="25"/>
        <end position="491"/>
    </location>
</feature>
<dbReference type="InterPro" id="IPR000719">
    <property type="entry name" value="Prot_kinase_dom"/>
</dbReference>
<dbReference type="GO" id="GO:0051707">
    <property type="term" value="P:response to other organism"/>
    <property type="evidence" value="ECO:0007669"/>
    <property type="project" value="UniProtKB-ARBA"/>
</dbReference>
<proteinExistence type="predicted"/>
<keyword evidence="2" id="KW-0067">ATP-binding</keyword>
<dbReference type="PROSITE" id="PS50011">
    <property type="entry name" value="PROTEIN_KINASE_DOM"/>
    <property type="match status" value="1"/>
</dbReference>
<dbReference type="Pfam" id="PF07714">
    <property type="entry name" value="PK_Tyr_Ser-Thr"/>
    <property type="match status" value="1"/>
</dbReference>
<dbReference type="PROSITE" id="PS00107">
    <property type="entry name" value="PROTEIN_KINASE_ATP"/>
    <property type="match status" value="1"/>
</dbReference>
<feature type="region of interest" description="Disordered" evidence="3">
    <location>
        <begin position="468"/>
        <end position="491"/>
    </location>
</feature>
<keyword evidence="4" id="KW-0732">Signal</keyword>
<name>R7WCE2_AEGTA</name>
<dbReference type="Gene3D" id="2.60.120.200">
    <property type="match status" value="1"/>
</dbReference>
<evidence type="ECO:0000313" key="5">
    <source>
        <dbReference type="EnsemblPlants" id="EMT20332"/>
    </source>
</evidence>
<feature type="compositionally biased region" description="Polar residues" evidence="3">
    <location>
        <begin position="470"/>
        <end position="491"/>
    </location>
</feature>
<protein>
    <submittedName>
        <fullName evidence="5">Phytosulfokine receptor 1</fullName>
    </submittedName>
</protein>